<name>A0A383BGG0_9ZZZZ</name>
<reference evidence="1" key="1">
    <citation type="submission" date="2018-05" db="EMBL/GenBank/DDBJ databases">
        <authorList>
            <person name="Lanie J.A."/>
            <person name="Ng W.-L."/>
            <person name="Kazmierczak K.M."/>
            <person name="Andrzejewski T.M."/>
            <person name="Davidsen T.M."/>
            <person name="Wayne K.J."/>
            <person name="Tettelin H."/>
            <person name="Glass J.I."/>
            <person name="Rusch D."/>
            <person name="Podicherti R."/>
            <person name="Tsui H.-C.T."/>
            <person name="Winkler M.E."/>
        </authorList>
    </citation>
    <scope>NUCLEOTIDE SEQUENCE</scope>
</reference>
<gene>
    <name evidence="1" type="ORF">METZ01_LOCUS471813</name>
</gene>
<sequence>MASGGQEYSANRAKIKADAERLDKVEQDVSEIKDMLKQLIER</sequence>
<organism evidence="1">
    <name type="scientific">marine metagenome</name>
    <dbReference type="NCBI Taxonomy" id="408172"/>
    <lineage>
        <taxon>unclassified sequences</taxon>
        <taxon>metagenomes</taxon>
        <taxon>ecological metagenomes</taxon>
    </lineage>
</organism>
<protein>
    <submittedName>
        <fullName evidence="1">Uncharacterized protein</fullName>
    </submittedName>
</protein>
<proteinExistence type="predicted"/>
<evidence type="ECO:0000313" key="1">
    <source>
        <dbReference type="EMBL" id="SVE18959.1"/>
    </source>
</evidence>
<dbReference type="AlphaFoldDB" id="A0A383BGG0"/>
<dbReference type="EMBL" id="UINC01200188">
    <property type="protein sequence ID" value="SVE18959.1"/>
    <property type="molecule type" value="Genomic_DNA"/>
</dbReference>
<accession>A0A383BGG0</accession>